<comment type="similarity">
    <text evidence="3">Belongs to the glycosyl hydrolase 18 family. Chitinase class V subfamily.</text>
</comment>
<protein>
    <recommendedName>
        <fullName evidence="4">chitinase</fullName>
        <ecNumber evidence="4">3.2.1.14</ecNumber>
    </recommendedName>
</protein>
<dbReference type="InterPro" id="IPR050314">
    <property type="entry name" value="Glycosyl_Hydrlase_18"/>
</dbReference>
<keyword evidence="15" id="KW-1185">Reference proteome</keyword>
<dbReference type="Gene3D" id="3.20.20.80">
    <property type="entry name" value="Glycosidases"/>
    <property type="match status" value="1"/>
</dbReference>
<organism evidence="14 15">
    <name type="scientific">Linnemannia elongata AG-77</name>
    <dbReference type="NCBI Taxonomy" id="1314771"/>
    <lineage>
        <taxon>Eukaryota</taxon>
        <taxon>Fungi</taxon>
        <taxon>Fungi incertae sedis</taxon>
        <taxon>Mucoromycota</taxon>
        <taxon>Mortierellomycotina</taxon>
        <taxon>Mortierellomycetes</taxon>
        <taxon>Mortierellales</taxon>
        <taxon>Mortierellaceae</taxon>
        <taxon>Linnemannia</taxon>
    </lineage>
</organism>
<evidence type="ECO:0000313" key="15">
    <source>
        <dbReference type="Proteomes" id="UP000078512"/>
    </source>
</evidence>
<name>A0A197JX58_9FUNG</name>
<feature type="signal peptide" evidence="12">
    <location>
        <begin position="1"/>
        <end position="29"/>
    </location>
</feature>
<dbReference type="GO" id="GO:0005576">
    <property type="term" value="C:extracellular region"/>
    <property type="evidence" value="ECO:0007669"/>
    <property type="project" value="UniProtKB-SubCell"/>
</dbReference>
<evidence type="ECO:0000313" key="14">
    <source>
        <dbReference type="EMBL" id="OAQ29810.1"/>
    </source>
</evidence>
<dbReference type="InterPro" id="IPR001579">
    <property type="entry name" value="Glyco_hydro_18_chit_AS"/>
</dbReference>
<dbReference type="PANTHER" id="PTHR11177:SF317">
    <property type="entry name" value="CHITINASE 12-RELATED"/>
    <property type="match status" value="1"/>
</dbReference>
<evidence type="ECO:0000256" key="8">
    <source>
        <dbReference type="ARBA" id="ARBA00023277"/>
    </source>
</evidence>
<dbReference type="Gene3D" id="3.10.50.10">
    <property type="match status" value="1"/>
</dbReference>
<keyword evidence="9 11" id="KW-0326">Glycosidase</keyword>
<keyword evidence="12" id="KW-0732">Signal</keyword>
<feature type="domain" description="GH18" evidence="13">
    <location>
        <begin position="56"/>
        <end position="414"/>
    </location>
</feature>
<evidence type="ECO:0000256" key="5">
    <source>
        <dbReference type="ARBA" id="ARBA00022525"/>
    </source>
</evidence>
<evidence type="ECO:0000259" key="13">
    <source>
        <dbReference type="PROSITE" id="PS51910"/>
    </source>
</evidence>
<keyword evidence="6 11" id="KW-0378">Hydrolase</keyword>
<dbReference type="InterPro" id="IPR029070">
    <property type="entry name" value="Chitinase_insertion_sf"/>
</dbReference>
<keyword evidence="7" id="KW-0146">Chitin degradation</keyword>
<comment type="catalytic activity">
    <reaction evidence="1">
        <text>Random endo-hydrolysis of N-acetyl-beta-D-glucosaminide (1-&gt;4)-beta-linkages in chitin and chitodextrins.</text>
        <dbReference type="EC" id="3.2.1.14"/>
    </reaction>
</comment>
<proteinExistence type="inferred from homology"/>
<dbReference type="SUPFAM" id="SSF54556">
    <property type="entry name" value="Chitinase insertion domain"/>
    <property type="match status" value="1"/>
</dbReference>
<dbReference type="PROSITE" id="PS01095">
    <property type="entry name" value="GH18_1"/>
    <property type="match status" value="1"/>
</dbReference>
<dbReference type="Pfam" id="PF00704">
    <property type="entry name" value="Glyco_hydro_18"/>
    <property type="match status" value="1"/>
</dbReference>
<evidence type="ECO:0000256" key="3">
    <source>
        <dbReference type="ARBA" id="ARBA00008682"/>
    </source>
</evidence>
<evidence type="ECO:0000256" key="2">
    <source>
        <dbReference type="ARBA" id="ARBA00004613"/>
    </source>
</evidence>
<evidence type="ECO:0000256" key="4">
    <source>
        <dbReference type="ARBA" id="ARBA00012729"/>
    </source>
</evidence>
<dbReference type="FunFam" id="3.20.20.80:FF:000075">
    <property type="entry name" value="Sporulation-specific chitinase"/>
    <property type="match status" value="1"/>
</dbReference>
<dbReference type="EMBL" id="KV442039">
    <property type="protein sequence ID" value="OAQ29810.1"/>
    <property type="molecule type" value="Genomic_DNA"/>
</dbReference>
<dbReference type="InterPro" id="IPR017853">
    <property type="entry name" value="GH"/>
</dbReference>
<dbReference type="GO" id="GO:0008843">
    <property type="term" value="F:endochitinase activity"/>
    <property type="evidence" value="ECO:0007669"/>
    <property type="project" value="UniProtKB-EC"/>
</dbReference>
<evidence type="ECO:0000256" key="12">
    <source>
        <dbReference type="SAM" id="SignalP"/>
    </source>
</evidence>
<dbReference type="GO" id="GO:0008061">
    <property type="term" value="F:chitin binding"/>
    <property type="evidence" value="ECO:0007669"/>
    <property type="project" value="InterPro"/>
</dbReference>
<dbReference type="Proteomes" id="UP000078512">
    <property type="component" value="Unassembled WGS sequence"/>
</dbReference>
<dbReference type="PROSITE" id="PS51910">
    <property type="entry name" value="GH18_2"/>
    <property type="match status" value="1"/>
</dbReference>
<evidence type="ECO:0000256" key="6">
    <source>
        <dbReference type="ARBA" id="ARBA00022801"/>
    </source>
</evidence>
<evidence type="ECO:0000256" key="9">
    <source>
        <dbReference type="ARBA" id="ARBA00023295"/>
    </source>
</evidence>
<keyword evidence="10" id="KW-0624">Polysaccharide degradation</keyword>
<evidence type="ECO:0000256" key="11">
    <source>
        <dbReference type="RuleBase" id="RU000489"/>
    </source>
</evidence>
<keyword evidence="8" id="KW-0119">Carbohydrate metabolism</keyword>
<dbReference type="GO" id="GO:0006032">
    <property type="term" value="P:chitin catabolic process"/>
    <property type="evidence" value="ECO:0007669"/>
    <property type="project" value="UniProtKB-KW"/>
</dbReference>
<dbReference type="SMART" id="SM00636">
    <property type="entry name" value="Glyco_18"/>
    <property type="match status" value="1"/>
</dbReference>
<evidence type="ECO:0000256" key="1">
    <source>
        <dbReference type="ARBA" id="ARBA00000822"/>
    </source>
</evidence>
<accession>A0A197JX58</accession>
<dbReference type="AlphaFoldDB" id="A0A197JX58"/>
<evidence type="ECO:0000256" key="10">
    <source>
        <dbReference type="ARBA" id="ARBA00023326"/>
    </source>
</evidence>
<evidence type="ECO:0000256" key="7">
    <source>
        <dbReference type="ARBA" id="ARBA00023024"/>
    </source>
</evidence>
<dbReference type="InterPro" id="IPR001223">
    <property type="entry name" value="Glyco_hydro18_cat"/>
</dbReference>
<dbReference type="PANTHER" id="PTHR11177">
    <property type="entry name" value="CHITINASE"/>
    <property type="match status" value="1"/>
</dbReference>
<sequence>MSPPRSFLFLSVTVLSFFALLFYKRATLSHEQTTNNINLPSQNTDMSSSNTHPGSFVVCSYFVAWAIYARNHNVFDLPVQNLTHILYAFANLNNEGKVSLGDAWADTDKHYEDDSWNETGTNLYGNFKRLGLLKKANRHLKVSLSIGGWTWSTHFAEVAANPGKRANFVKTAMELMDNLGLDGLDIDWEYPKTPEDAVNYVSLLRELRQAMDEYAAAKGDTIPYLLTGAMPCGESQYSLLRLNEMNQYMDSFYLMAYDLAGSWSNATGHQSNLHGGDNNVHKAVQHYIQQGIPSHKVIVGMPIYGRAFQNTNGIGHPFEGIGPGTWEQGVYDYKTLPLPGAVEYYDAETVSSYSYDPAKRELVTYDSPMVIDRKAEYVAQHRLGGAMFWESSADFQGDHERSLVGAVAKGLRRHAPLDTSLNHLSYPTSIYENVRKGFE</sequence>
<dbReference type="SUPFAM" id="SSF51445">
    <property type="entry name" value="(Trans)glycosidases"/>
    <property type="match status" value="1"/>
</dbReference>
<dbReference type="CDD" id="cd06548">
    <property type="entry name" value="GH18_chitinase"/>
    <property type="match status" value="1"/>
</dbReference>
<dbReference type="GO" id="GO:0000272">
    <property type="term" value="P:polysaccharide catabolic process"/>
    <property type="evidence" value="ECO:0007669"/>
    <property type="project" value="UniProtKB-KW"/>
</dbReference>
<keyword evidence="5" id="KW-0964">Secreted</keyword>
<dbReference type="STRING" id="1314771.A0A197JX58"/>
<dbReference type="EC" id="3.2.1.14" evidence="4"/>
<gene>
    <name evidence="14" type="ORF">K457DRAFT_137693</name>
</gene>
<reference evidence="14 15" key="1">
    <citation type="submission" date="2016-05" db="EMBL/GenBank/DDBJ databases">
        <title>Genome sequencing reveals origins of a unique bacterial endosymbiosis in the earliest lineages of terrestrial Fungi.</title>
        <authorList>
            <consortium name="DOE Joint Genome Institute"/>
            <person name="Uehling J."/>
            <person name="Gryganskyi A."/>
            <person name="Hameed K."/>
            <person name="Tschaplinski T."/>
            <person name="Misztal P."/>
            <person name="Wu S."/>
            <person name="Desiro A."/>
            <person name="Vande Pol N."/>
            <person name="Du Z.-Y."/>
            <person name="Zienkiewicz A."/>
            <person name="Zienkiewicz K."/>
            <person name="Morin E."/>
            <person name="Tisserant E."/>
            <person name="Splivallo R."/>
            <person name="Hainaut M."/>
            <person name="Henrissat B."/>
            <person name="Ohm R."/>
            <person name="Kuo A."/>
            <person name="Yan J."/>
            <person name="Lipzen A."/>
            <person name="Nolan M."/>
            <person name="Labutti K."/>
            <person name="Barry K."/>
            <person name="Goldstein A."/>
            <person name="Labbe J."/>
            <person name="Schadt C."/>
            <person name="Tuskan G."/>
            <person name="Grigoriev I."/>
            <person name="Martin F."/>
            <person name="Vilgalys R."/>
            <person name="Bonito G."/>
        </authorList>
    </citation>
    <scope>NUCLEOTIDE SEQUENCE [LARGE SCALE GENOMIC DNA]</scope>
    <source>
        <strain evidence="14 15">AG-77</strain>
    </source>
</reference>
<dbReference type="InterPro" id="IPR011583">
    <property type="entry name" value="Chitinase_II/V-like_cat"/>
</dbReference>
<dbReference type="OrthoDB" id="76388at2759"/>
<feature type="chain" id="PRO_5008276351" description="chitinase" evidence="12">
    <location>
        <begin position="30"/>
        <end position="439"/>
    </location>
</feature>
<comment type="subcellular location">
    <subcellularLocation>
        <location evidence="2">Secreted</location>
    </subcellularLocation>
</comment>
<dbReference type="FunFam" id="3.10.50.10:FF:000005">
    <property type="entry name" value="Endochitinase B1"/>
    <property type="match status" value="1"/>
</dbReference>